<dbReference type="HOGENOM" id="CLU_992471_0_0_2"/>
<evidence type="ECO:0000313" key="2">
    <source>
        <dbReference type="Proteomes" id="UP000000758"/>
    </source>
</evidence>
<sequence length="280" mass="30716">MKHSWNELRPFRVGEDSRVSRGDANMHRILDHIERFLLVISRDSGGKVRVHIRAGPRHRSTLDGLEGMEAVPCKSFDFAGYTVYSRYSLRRHCSVPIAHREAQRTSLYRTLGLGVPSPAYLAIYARKMDTSSAITAYIRCIERGLPPEGILRHISAGSARAKVSSRGRARIKDAQEKLAGRLLFCKMSTGASSASEEGAIQGVLPARAFAAKRSGYRAVSGAHSGRLSPPWLGGSKSIILSDVELLSFLSMPDDSDMENINFEFGRLQSGSAGLRDGSIR</sequence>
<dbReference type="STRING" id="414004.CENSYa_0689"/>
<dbReference type="Proteomes" id="UP000000758">
    <property type="component" value="Chromosome"/>
</dbReference>
<keyword evidence="2" id="KW-1185">Reference proteome</keyword>
<organism evidence="1 2">
    <name type="scientific">Cenarchaeum symbiosum (strain A)</name>
    <dbReference type="NCBI Taxonomy" id="414004"/>
    <lineage>
        <taxon>Archaea</taxon>
        <taxon>Nitrososphaerota</taxon>
        <taxon>Candidatus Cenarchaeales</taxon>
        <taxon>Candidatus Cenarchaeaceae</taxon>
        <taxon>Candidatus Cenarchaeum</taxon>
    </lineage>
</organism>
<accession>A0RVF5</accession>
<gene>
    <name evidence="1" type="ordered locus">CENSYa_0689</name>
</gene>
<proteinExistence type="predicted"/>
<dbReference type="AlphaFoldDB" id="A0RVF5"/>
<dbReference type="EMBL" id="DP000238">
    <property type="protein sequence ID" value="ABK77322.1"/>
    <property type="molecule type" value="Genomic_DNA"/>
</dbReference>
<name>A0RVF5_CENSY</name>
<evidence type="ECO:0000313" key="1">
    <source>
        <dbReference type="EMBL" id="ABK77322.1"/>
    </source>
</evidence>
<dbReference type="EnsemblBacteria" id="ABK77322">
    <property type="protein sequence ID" value="ABK77322"/>
    <property type="gene ID" value="CENSYa_0689"/>
</dbReference>
<dbReference type="KEGG" id="csy:CENSYa_0689"/>
<reference evidence="1 2" key="1">
    <citation type="journal article" date="2006" name="Proc. Natl. Acad. Sci. U.S.A.">
        <title>Genomic analysis of the uncultivated marine crenarchaeote Cenarchaeum symbiosum.</title>
        <authorList>
            <person name="Hallam S.J."/>
            <person name="Konstantinidis K.T."/>
            <person name="Putnam N."/>
            <person name="Schleper C."/>
            <person name="Watanabe Y."/>
            <person name="Sugahara J."/>
            <person name="Preston C."/>
            <person name="de la Torre J."/>
            <person name="Richardson P.M."/>
            <person name="DeLong E.F."/>
        </authorList>
    </citation>
    <scope>NUCLEOTIDE SEQUENCE [LARGE SCALE GENOMIC DNA]</scope>
    <source>
        <strain evidence="2">A</strain>
    </source>
</reference>
<protein>
    <submittedName>
        <fullName evidence="1">Uncharacterized protein</fullName>
    </submittedName>
</protein>